<feature type="compositionally biased region" description="Basic and acidic residues" evidence="2">
    <location>
        <begin position="632"/>
        <end position="657"/>
    </location>
</feature>
<feature type="compositionally biased region" description="Basic and acidic residues" evidence="2">
    <location>
        <begin position="664"/>
        <end position="729"/>
    </location>
</feature>
<dbReference type="VEuPathDB" id="PlasmoDB:PocGH01_00131400"/>
<evidence type="ECO:0000313" key="5">
    <source>
        <dbReference type="EMBL" id="SBT72085.1"/>
    </source>
</evidence>
<name>A0A1C3KEM9_PLAOA</name>
<dbReference type="AlphaFoldDB" id="A0A1C3KEM9"/>
<dbReference type="VEuPathDB" id="PlasmoDB:POWCR01_000018100"/>
<feature type="compositionally biased region" description="Basic and acidic residues" evidence="2">
    <location>
        <begin position="839"/>
        <end position="860"/>
    </location>
</feature>
<feature type="domain" description="Tryptophan/threonine-rich plasmodium antigen C-terminal" evidence="4">
    <location>
        <begin position="244"/>
        <end position="320"/>
    </location>
</feature>
<feature type="compositionally biased region" description="Basic and acidic residues" evidence="2">
    <location>
        <begin position="765"/>
        <end position="831"/>
    </location>
</feature>
<dbReference type="InterPro" id="IPR022089">
    <property type="entry name" value="Plasmodium-antigen_C"/>
</dbReference>
<feature type="transmembrane region" description="Helical" evidence="3">
    <location>
        <begin position="30"/>
        <end position="50"/>
    </location>
</feature>
<evidence type="ECO:0000259" key="4">
    <source>
        <dbReference type="Pfam" id="PF12319"/>
    </source>
</evidence>
<sequence>MKPYMPKTSRLKITKKNKDHITINKNRKNTISSCIYVILFILTYVTLPLVNSNEYSQEEANNQTNETVDTKEWTAQGLFPFYEGWKPPGLSSFEQFKPEELPTRDELKEDLLQIPEHPKEEEVLQTLEQPKEDVLQTPEQLKEYVLQIPEQPKNDVLQTPEQSKEDVLQTPEHPREDVLQIPEQPKEVVLRRLEQPKDVVLRTPEQPKEVVLRTPEKPQEEEVQTSVELKKAFQITQVRKDNYWCDLMLQFENDWKRFNLCMESEKNKWFEEKDKELEIWKETLLNKLAIPYDNLDEEEKGSHIFKENTTEIQGIDKKMESGEQIKESNLRIYGEMVENAYYPSTPKSPHKSYKEPREKERQVNINEDQEALYYKVSNEKENLDKDFIYNSLKKTAPKKGTKKKKIIVRRNKKTGEVIKIFRDLSEYDNENIDIKNKLITSRRTLQRVRKIEKPYCNREEQFAEWRKALEDEEPTTYDKENIHKKHDFITSTKRLEEGLKQIEKTRRDRERQFDEWRKALKDEESTTYDKEHMDSRRHLETQDLPLEESKKRKDSRRVKDKHFKKPKKVLKEEPKCDDDEHFDQGHDSDSSRRSTSLERDKKIERTQHRRVKHSEKTKKVLKEEPKDDSDEHENRIYSDSSRRRMSLERGRKIERHERVKNKHFREPIKILKEEPRYDSDEHLDQGHDSDSSRRSASLERGKKIESTQHSRGKHLEKSKKVLKEEPKYDSDEDFEQDHDSDSSRSISLEEDKKKEEHRHSSRGKHFGEPRKVLKEEPKSDSDEHYDQRHDSDSSKRRISLEGGRKIESTKHSRGKHLEKSKKVLKEEPKYDSDEDFEQDHDSDSSRSISLEEDKKKEEHRHSSRGKHFGEPRKVLKEEPKSDSDEHYDQRHDSDSS</sequence>
<evidence type="ECO:0000256" key="1">
    <source>
        <dbReference type="SAM" id="Coils"/>
    </source>
</evidence>
<reference evidence="5 6" key="1">
    <citation type="submission" date="2016-06" db="EMBL/GenBank/DDBJ databases">
        <authorList>
            <consortium name="Pathogen Informatics"/>
        </authorList>
    </citation>
    <scope>NUCLEOTIDE SEQUENCE [LARGE SCALE GENOMIC DNA]</scope>
</reference>
<feature type="compositionally biased region" description="Basic and acidic residues" evidence="2">
    <location>
        <begin position="867"/>
        <end position="896"/>
    </location>
</feature>
<evidence type="ECO:0000256" key="3">
    <source>
        <dbReference type="SAM" id="Phobius"/>
    </source>
</evidence>
<keyword evidence="3" id="KW-0472">Membrane</keyword>
<evidence type="ECO:0000256" key="2">
    <source>
        <dbReference type="SAM" id="MobiDB-lite"/>
    </source>
</evidence>
<dbReference type="Proteomes" id="UP000243200">
    <property type="component" value="Unassembled WGS sequence"/>
</dbReference>
<feature type="compositionally biased region" description="Basic and acidic residues" evidence="2">
    <location>
        <begin position="524"/>
        <end position="551"/>
    </location>
</feature>
<keyword evidence="3" id="KW-1133">Transmembrane helix</keyword>
<feature type="region of interest" description="Disordered" evidence="2">
    <location>
        <begin position="341"/>
        <end position="361"/>
    </location>
</feature>
<evidence type="ECO:0000313" key="6">
    <source>
        <dbReference type="Proteomes" id="UP000243200"/>
    </source>
</evidence>
<dbReference type="OrthoDB" id="8962384at2759"/>
<feature type="compositionally biased region" description="Basic and acidic residues" evidence="2">
    <location>
        <begin position="352"/>
        <end position="361"/>
    </location>
</feature>
<feature type="non-terminal residue" evidence="5">
    <location>
        <position position="896"/>
    </location>
</feature>
<feature type="compositionally biased region" description="Basic and acidic residues" evidence="2">
    <location>
        <begin position="162"/>
        <end position="175"/>
    </location>
</feature>
<organism evidence="5 6">
    <name type="scientific">Plasmodium ovale</name>
    <name type="common">malaria parasite P. ovale</name>
    <dbReference type="NCBI Taxonomy" id="36330"/>
    <lineage>
        <taxon>Eukaryota</taxon>
        <taxon>Sar</taxon>
        <taxon>Alveolata</taxon>
        <taxon>Apicomplexa</taxon>
        <taxon>Aconoidasida</taxon>
        <taxon>Haemosporida</taxon>
        <taxon>Plasmodiidae</taxon>
        <taxon>Plasmodium</taxon>
        <taxon>Plasmodium (Plasmodium)</taxon>
    </lineage>
</organism>
<feature type="compositionally biased region" description="Basic and acidic residues" evidence="2">
    <location>
        <begin position="737"/>
        <end position="758"/>
    </location>
</feature>
<dbReference type="EMBL" id="FLRJ01000024">
    <property type="protein sequence ID" value="SBT72085.1"/>
    <property type="molecule type" value="Genomic_DNA"/>
</dbReference>
<keyword evidence="1" id="KW-0175">Coiled coil</keyword>
<protein>
    <recommendedName>
        <fullName evidence="4">Tryptophan/threonine-rich plasmodium antigen C-terminal domain-containing protein</fullName>
    </recommendedName>
</protein>
<feature type="coiled-coil region" evidence="1">
    <location>
        <begin position="492"/>
        <end position="519"/>
    </location>
</feature>
<feature type="compositionally biased region" description="Basic and acidic residues" evidence="2">
    <location>
        <begin position="582"/>
        <end position="606"/>
    </location>
</feature>
<keyword evidence="3" id="KW-0812">Transmembrane</keyword>
<feature type="region of interest" description="Disordered" evidence="2">
    <location>
        <begin position="524"/>
        <end position="896"/>
    </location>
</feature>
<feature type="compositionally biased region" description="Basic residues" evidence="2">
    <location>
        <begin position="552"/>
        <end position="568"/>
    </location>
</feature>
<dbReference type="Pfam" id="PF12319">
    <property type="entry name" value="TryThrA_C"/>
    <property type="match status" value="1"/>
</dbReference>
<gene>
    <name evidence="5" type="primary">PowCR01_000018100</name>
    <name evidence="5" type="ORF">POWCR01_000018100</name>
</gene>
<accession>A0A1C3KEM9</accession>
<feature type="region of interest" description="Disordered" evidence="2">
    <location>
        <begin position="152"/>
        <end position="175"/>
    </location>
</feature>
<proteinExistence type="predicted"/>
<feature type="compositionally biased region" description="Basic residues" evidence="2">
    <location>
        <begin position="607"/>
        <end position="616"/>
    </location>
</feature>